<feature type="compositionally biased region" description="Basic and acidic residues" evidence="1">
    <location>
        <begin position="627"/>
        <end position="638"/>
    </location>
</feature>
<gene>
    <name evidence="2" type="ORF">PG994_002068</name>
</gene>
<dbReference type="GeneID" id="92086540"/>
<reference evidence="2 3" key="1">
    <citation type="submission" date="2023-01" db="EMBL/GenBank/DDBJ databases">
        <title>Analysis of 21 Apiospora genomes using comparative genomics revels a genus with tremendous synthesis potential of carbohydrate active enzymes and secondary metabolites.</title>
        <authorList>
            <person name="Sorensen T."/>
        </authorList>
    </citation>
    <scope>NUCLEOTIDE SEQUENCE [LARGE SCALE GENOMIC DNA]</scope>
    <source>
        <strain evidence="2 3">CBS 135458</strain>
    </source>
</reference>
<feature type="compositionally biased region" description="Basic and acidic residues" evidence="1">
    <location>
        <begin position="491"/>
        <end position="502"/>
    </location>
</feature>
<dbReference type="EMBL" id="JAQQWL010000002">
    <property type="protein sequence ID" value="KAK8087094.1"/>
    <property type="molecule type" value="Genomic_DNA"/>
</dbReference>
<feature type="region of interest" description="Disordered" evidence="1">
    <location>
        <begin position="408"/>
        <end position="512"/>
    </location>
</feature>
<feature type="compositionally biased region" description="Low complexity" evidence="1">
    <location>
        <begin position="52"/>
        <end position="66"/>
    </location>
</feature>
<feature type="compositionally biased region" description="Polar residues" evidence="1">
    <location>
        <begin position="574"/>
        <end position="591"/>
    </location>
</feature>
<feature type="compositionally biased region" description="Basic and acidic residues" evidence="1">
    <location>
        <begin position="441"/>
        <end position="456"/>
    </location>
</feature>
<feature type="compositionally biased region" description="Basic and acidic residues" evidence="1">
    <location>
        <begin position="20"/>
        <end position="48"/>
    </location>
</feature>
<proteinExistence type="predicted"/>
<name>A0ABR1WVC6_9PEZI</name>
<organism evidence="2 3">
    <name type="scientific">Apiospora phragmitis</name>
    <dbReference type="NCBI Taxonomy" id="2905665"/>
    <lineage>
        <taxon>Eukaryota</taxon>
        <taxon>Fungi</taxon>
        <taxon>Dikarya</taxon>
        <taxon>Ascomycota</taxon>
        <taxon>Pezizomycotina</taxon>
        <taxon>Sordariomycetes</taxon>
        <taxon>Xylariomycetidae</taxon>
        <taxon>Amphisphaeriales</taxon>
        <taxon>Apiosporaceae</taxon>
        <taxon>Apiospora</taxon>
    </lineage>
</organism>
<comment type="caution">
    <text evidence="2">The sequence shown here is derived from an EMBL/GenBank/DDBJ whole genome shotgun (WGS) entry which is preliminary data.</text>
</comment>
<protein>
    <recommendedName>
        <fullName evidence="4">Pathway-specific nitrogen regulator</fullName>
    </recommendedName>
</protein>
<evidence type="ECO:0000313" key="2">
    <source>
        <dbReference type="EMBL" id="KAK8087094.1"/>
    </source>
</evidence>
<feature type="region of interest" description="Disordered" evidence="1">
    <location>
        <begin position="574"/>
        <end position="648"/>
    </location>
</feature>
<evidence type="ECO:0000313" key="3">
    <source>
        <dbReference type="Proteomes" id="UP001480595"/>
    </source>
</evidence>
<dbReference type="Proteomes" id="UP001480595">
    <property type="component" value="Unassembled WGS sequence"/>
</dbReference>
<keyword evidence="3" id="KW-1185">Reference proteome</keyword>
<evidence type="ECO:0000256" key="1">
    <source>
        <dbReference type="SAM" id="MobiDB-lite"/>
    </source>
</evidence>
<feature type="compositionally biased region" description="Acidic residues" evidence="1">
    <location>
        <begin position="740"/>
        <end position="756"/>
    </location>
</feature>
<evidence type="ECO:0008006" key="4">
    <source>
        <dbReference type="Google" id="ProtNLM"/>
    </source>
</evidence>
<feature type="region of interest" description="Disordered" evidence="1">
    <location>
        <begin position="12"/>
        <end position="66"/>
    </location>
</feature>
<feature type="region of interest" description="Disordered" evidence="1">
    <location>
        <begin position="674"/>
        <end position="766"/>
    </location>
</feature>
<sequence length="766" mass="84895">MRTEELIQAAARDIMAQIEDDGHGDHGHDHGDDSDAYHDEAEAARAADEGADSSSQQGSYDGGSESVKGTAALTISLSPQGRLGYRIFRSTPPTTTKTTSYRPLAATIDPLSEPPQIFEPCKWLRLLRAVYGSGTVVTSPRSANRKFPAVSRLGSPAGSVQYSPKNRTPSRFKVKQEAPLILLHATLLPLRWMWADIIDDLDSSEMSEDAKLLRDSWRLLQDCNDYEVLEERLLEALELPMRRRARILECGHYLGPANEKTIGEEEDSEDDYDAVRSQVKHHWCNTCKHEIRYESLGPGKIFRVKVYASNGLMKAGAWAACWKEMERVDVELEPVVPPAVQDELVRLAAAREEREAAKQREFDVVSNIVHQMEEEQRDQPCPQVDDRRAPRVRVFSWKVIGRARPESSYSRRPFAEERPESVYSRSPLAEERPGSVHSRKSLGEERRLREEARMREVYGSTPEPDYTPSEAPSTREPYPDSFASKPTSPSRPRDASYERKEPLASTSPVRLSARTSATVYSCAVARLQELQVRAYVPEVQHAELPQPMTFRQTQGTQAVEPVATYTPSMQVAASQEVPQNTPEVPETTPSYGDSAASGPCETPVAAQEPQPTLEHAVEQPQATPEVTEAKKEGQTENVKEEDEKEPGLEIVKEKKVVRVVETVTETETVKVTATATATHTDSEETQAATVEAVADEQSEAATQEGEPLDTPIAESVKETSEEEPAQPSQSAEPATSDEPAASDEPAELNESAEQEDSPTASEIRDE</sequence>
<accession>A0ABR1WVC6</accession>
<dbReference type="RefSeq" id="XP_066721618.1">
    <property type="nucleotide sequence ID" value="XM_066853477.1"/>
</dbReference>